<dbReference type="SUPFAM" id="SSF88713">
    <property type="entry name" value="Glycoside hydrolase/deacetylase"/>
    <property type="match status" value="1"/>
</dbReference>
<reference evidence="2 3" key="1">
    <citation type="submission" date="2020-10" db="EMBL/GenBank/DDBJ databases">
        <title>Connecting structure to function with the recovery of over 1000 high-quality activated sludge metagenome-assembled genomes encoding full-length rRNA genes using long-read sequencing.</title>
        <authorList>
            <person name="Singleton C.M."/>
            <person name="Petriglieri F."/>
            <person name="Kristensen J.M."/>
            <person name="Kirkegaard R.H."/>
            <person name="Michaelsen T.Y."/>
            <person name="Andersen M.H."/>
            <person name="Karst S.M."/>
            <person name="Dueholm M.S."/>
            <person name="Nielsen P.H."/>
            <person name="Albertsen M."/>
        </authorList>
    </citation>
    <scope>NUCLEOTIDE SEQUENCE [LARGE SCALE GENOMIC DNA]</scope>
    <source>
        <strain evidence="2">Fred_18-Q3-R57-64_BAT3C.720</strain>
    </source>
</reference>
<comment type="caution">
    <text evidence="2">The sequence shown here is derived from an EMBL/GenBank/DDBJ whole genome shotgun (WGS) entry which is preliminary data.</text>
</comment>
<accession>A0A935W894</accession>
<proteinExistence type="predicted"/>
<evidence type="ECO:0000259" key="1">
    <source>
        <dbReference type="PROSITE" id="PS51677"/>
    </source>
</evidence>
<gene>
    <name evidence="2" type="ORF">IPK02_16395</name>
</gene>
<feature type="domain" description="NodB homology" evidence="1">
    <location>
        <begin position="2"/>
        <end position="250"/>
    </location>
</feature>
<dbReference type="GO" id="GO:0016810">
    <property type="term" value="F:hydrolase activity, acting on carbon-nitrogen (but not peptide) bonds"/>
    <property type="evidence" value="ECO:0007669"/>
    <property type="project" value="InterPro"/>
</dbReference>
<dbReference type="Pfam" id="PF01522">
    <property type="entry name" value="Polysacc_deac_1"/>
    <property type="match status" value="1"/>
</dbReference>
<evidence type="ECO:0000313" key="2">
    <source>
        <dbReference type="EMBL" id="MBK7955390.1"/>
    </source>
</evidence>
<name>A0A935W894_9PROT</name>
<sequence>MKRIALKIDVDTCRGTLVGVPALIALLQRHAAAGSFFFALGPDHSGGEARSLSPSRYYDLATRLGGRLLPAPDIGVRGADSMRKAQAAGFEVAVHAWNRVRWETQALTAKNACIEAEMEQACRRFAAVFGEPPQAHAAAGWRMNRHALRLTQRLGFSYASDCRGKAPFIPVIDGELIHCPQLPTTLPTLDELLFPATVSVDQAVDRILDESSGVLGDQVFTLRAELEGMQFSTALERLLVEWKSRGHQLVALRDLLTGCNIASLPRHSVIFAEIPGRFGLRMVQGPAFLPAE</sequence>
<evidence type="ECO:0000313" key="3">
    <source>
        <dbReference type="Proteomes" id="UP000706151"/>
    </source>
</evidence>
<dbReference type="Proteomes" id="UP000706151">
    <property type="component" value="Unassembled WGS sequence"/>
</dbReference>
<dbReference type="AlphaFoldDB" id="A0A935W894"/>
<dbReference type="InterPro" id="IPR002509">
    <property type="entry name" value="NODB_dom"/>
</dbReference>
<dbReference type="GO" id="GO:0005975">
    <property type="term" value="P:carbohydrate metabolic process"/>
    <property type="evidence" value="ECO:0007669"/>
    <property type="project" value="InterPro"/>
</dbReference>
<dbReference type="EMBL" id="JADJOT010000010">
    <property type="protein sequence ID" value="MBK7955390.1"/>
    <property type="molecule type" value="Genomic_DNA"/>
</dbReference>
<dbReference type="Gene3D" id="3.20.20.370">
    <property type="entry name" value="Glycoside hydrolase/deacetylase"/>
    <property type="match status" value="1"/>
</dbReference>
<dbReference type="PROSITE" id="PS51677">
    <property type="entry name" value="NODB"/>
    <property type="match status" value="1"/>
</dbReference>
<protein>
    <submittedName>
        <fullName evidence="2">Polysaccharide deacetylase family protein</fullName>
    </submittedName>
</protein>
<dbReference type="InterPro" id="IPR011330">
    <property type="entry name" value="Glyco_hydro/deAcase_b/a-brl"/>
</dbReference>
<organism evidence="2 3">
    <name type="scientific">Candidatus Accumulibacter affinis</name>
    <dbReference type="NCBI Taxonomy" id="2954384"/>
    <lineage>
        <taxon>Bacteria</taxon>
        <taxon>Pseudomonadati</taxon>
        <taxon>Pseudomonadota</taxon>
        <taxon>Betaproteobacteria</taxon>
        <taxon>Candidatus Accumulibacter</taxon>
    </lineage>
</organism>